<dbReference type="EMBL" id="ML208286">
    <property type="protein sequence ID" value="TFK72388.1"/>
    <property type="molecule type" value="Genomic_DNA"/>
</dbReference>
<gene>
    <name evidence="1" type="ORF">BDN72DRAFT_957386</name>
</gene>
<proteinExistence type="predicted"/>
<name>A0ACD3B2X0_9AGAR</name>
<evidence type="ECO:0000313" key="1">
    <source>
        <dbReference type="EMBL" id="TFK72388.1"/>
    </source>
</evidence>
<reference evidence="1 2" key="1">
    <citation type="journal article" date="2019" name="Nat. Ecol. Evol.">
        <title>Megaphylogeny resolves global patterns of mushroom evolution.</title>
        <authorList>
            <person name="Varga T."/>
            <person name="Krizsan K."/>
            <person name="Foldi C."/>
            <person name="Dima B."/>
            <person name="Sanchez-Garcia M."/>
            <person name="Sanchez-Ramirez S."/>
            <person name="Szollosi G.J."/>
            <person name="Szarkandi J.G."/>
            <person name="Papp V."/>
            <person name="Albert L."/>
            <person name="Andreopoulos W."/>
            <person name="Angelini C."/>
            <person name="Antonin V."/>
            <person name="Barry K.W."/>
            <person name="Bougher N.L."/>
            <person name="Buchanan P."/>
            <person name="Buyck B."/>
            <person name="Bense V."/>
            <person name="Catcheside P."/>
            <person name="Chovatia M."/>
            <person name="Cooper J."/>
            <person name="Damon W."/>
            <person name="Desjardin D."/>
            <person name="Finy P."/>
            <person name="Geml J."/>
            <person name="Haridas S."/>
            <person name="Hughes K."/>
            <person name="Justo A."/>
            <person name="Karasinski D."/>
            <person name="Kautmanova I."/>
            <person name="Kiss B."/>
            <person name="Kocsube S."/>
            <person name="Kotiranta H."/>
            <person name="LaButti K.M."/>
            <person name="Lechner B.E."/>
            <person name="Liimatainen K."/>
            <person name="Lipzen A."/>
            <person name="Lukacs Z."/>
            <person name="Mihaltcheva S."/>
            <person name="Morgado L.N."/>
            <person name="Niskanen T."/>
            <person name="Noordeloos M.E."/>
            <person name="Ohm R.A."/>
            <person name="Ortiz-Santana B."/>
            <person name="Ovrebo C."/>
            <person name="Racz N."/>
            <person name="Riley R."/>
            <person name="Savchenko A."/>
            <person name="Shiryaev A."/>
            <person name="Soop K."/>
            <person name="Spirin V."/>
            <person name="Szebenyi C."/>
            <person name="Tomsovsky M."/>
            <person name="Tulloss R.E."/>
            <person name="Uehling J."/>
            <person name="Grigoriev I.V."/>
            <person name="Vagvolgyi C."/>
            <person name="Papp T."/>
            <person name="Martin F.M."/>
            <person name="Miettinen O."/>
            <person name="Hibbett D.S."/>
            <person name="Nagy L.G."/>
        </authorList>
    </citation>
    <scope>NUCLEOTIDE SEQUENCE [LARGE SCALE GENOMIC DNA]</scope>
    <source>
        <strain evidence="1 2">NL-1719</strain>
    </source>
</reference>
<keyword evidence="2" id="KW-1185">Reference proteome</keyword>
<sequence>MNSAAGKLEAERQKQDEIRKQIAQLQAQLTDIPDEGVYLSNGGLNGATNTTRGGKGKRREESEAVTLAPATPSPKKKRKLAHPPMDPPLAAPNFASRGNSNAKKTFNSSMTHKRPSNSDPQTYQQPGPSNLLSKLAQIRTASANPSEEAEASHEVARTSSFSEKPPPAQHISTGSVKRDDRLVLIEDIPMGPYEHTPPFDDPLFERLEPNSGIKLSSRKMPHEDFHEYLDGRFFVSPSRLYACIRPSSDKQGFDVPVDGDWVTIAVVAEKGPIKLSKAPVSLAPDEGGHRPAWQNKNKPSGAGGDDGDDVSKPRGKKYTNIKLVDFGTRSRSASSATGGKAVIRGDAMLSLLLFESDRYEDIIVDAEGGRGKKEKKTIYRGGSKGAFENMHRFSEGDVIALLNPKVLKPFQRTAAPHPQGNVLALTPESLESIGVIGRAKDFGKCAVMKRDGSPCGSWLDKTVSEVCEWHLQTAVERRKAGRAEFSIGTTGMSTSAVSKRSKNNASSYDPARQWGLKPEPDSGGSTYVVSGHVISGGGGPRADGLYVGENYGREGQAKAKRQSVKGADKELLKKLMERDKEGMKTVLAARVAIKAAKAKEEQKEKGTKQEKEKGTKVKVVEQQRVESEDDDDWYEDEAKENTSKEDESKSERKGAYSAEVIKQLGFDPSLKGSARVAPSTVVRNKLDALTAVQQGRKSIDLRPVPGPKVKSGVAVPAHVIARAKAKELEVVKGSGDRMVDLDDDSD</sequence>
<dbReference type="Proteomes" id="UP000308600">
    <property type="component" value="Unassembled WGS sequence"/>
</dbReference>
<organism evidence="1 2">
    <name type="scientific">Pluteus cervinus</name>
    <dbReference type="NCBI Taxonomy" id="181527"/>
    <lineage>
        <taxon>Eukaryota</taxon>
        <taxon>Fungi</taxon>
        <taxon>Dikarya</taxon>
        <taxon>Basidiomycota</taxon>
        <taxon>Agaricomycotina</taxon>
        <taxon>Agaricomycetes</taxon>
        <taxon>Agaricomycetidae</taxon>
        <taxon>Agaricales</taxon>
        <taxon>Pluteineae</taxon>
        <taxon>Pluteaceae</taxon>
        <taxon>Pluteus</taxon>
    </lineage>
</organism>
<accession>A0ACD3B2X0</accession>
<protein>
    <submittedName>
        <fullName evidence="1">Uncharacterized protein</fullName>
    </submittedName>
</protein>
<evidence type="ECO:0000313" key="2">
    <source>
        <dbReference type="Proteomes" id="UP000308600"/>
    </source>
</evidence>